<evidence type="ECO:0000313" key="2">
    <source>
        <dbReference type="Proteomes" id="UP000663836"/>
    </source>
</evidence>
<protein>
    <submittedName>
        <fullName evidence="1">Uncharacterized protein</fullName>
    </submittedName>
</protein>
<name>A0A819Q599_9BILA</name>
<dbReference type="Proteomes" id="UP000663836">
    <property type="component" value="Unassembled WGS sequence"/>
</dbReference>
<organism evidence="1 2">
    <name type="scientific">Rotaria sordida</name>
    <dbReference type="NCBI Taxonomy" id="392033"/>
    <lineage>
        <taxon>Eukaryota</taxon>
        <taxon>Metazoa</taxon>
        <taxon>Spiralia</taxon>
        <taxon>Gnathifera</taxon>
        <taxon>Rotifera</taxon>
        <taxon>Eurotatoria</taxon>
        <taxon>Bdelloidea</taxon>
        <taxon>Philodinida</taxon>
        <taxon>Philodinidae</taxon>
        <taxon>Rotaria</taxon>
    </lineage>
</organism>
<reference evidence="1" key="1">
    <citation type="submission" date="2021-02" db="EMBL/GenBank/DDBJ databases">
        <authorList>
            <person name="Nowell W R."/>
        </authorList>
    </citation>
    <scope>NUCLEOTIDE SEQUENCE</scope>
</reference>
<comment type="caution">
    <text evidence="1">The sequence shown here is derived from an EMBL/GenBank/DDBJ whole genome shotgun (WGS) entry which is preliminary data.</text>
</comment>
<accession>A0A819Q599</accession>
<sequence>MYFCNDDHCLTVTNSKSRYQDGKFGTVQLFDTAIEFYQLNTPTDEEKDGPDEIIDSVTYISFNDWIRCQVSFVAKASNYKVWLIFEIIYYYCVYLTKF</sequence>
<evidence type="ECO:0000313" key="1">
    <source>
        <dbReference type="EMBL" id="CAF4023190.1"/>
    </source>
</evidence>
<proteinExistence type="predicted"/>
<dbReference type="AlphaFoldDB" id="A0A819Q599"/>
<gene>
    <name evidence="1" type="ORF">JBS370_LOCUS27530</name>
</gene>
<dbReference type="EMBL" id="CAJOBD010005202">
    <property type="protein sequence ID" value="CAF4023190.1"/>
    <property type="molecule type" value="Genomic_DNA"/>
</dbReference>